<dbReference type="EMBL" id="WOCA01000005">
    <property type="protein sequence ID" value="MUK88428.1"/>
    <property type="molecule type" value="Genomic_DNA"/>
</dbReference>
<dbReference type="AlphaFoldDB" id="A0A6N8FM80"/>
<dbReference type="RefSeq" id="WP_343042203.1">
    <property type="nucleotide sequence ID" value="NZ_WOCA01000005.1"/>
</dbReference>
<name>A0A6N8FM80_9BACI</name>
<proteinExistence type="predicted"/>
<protein>
    <submittedName>
        <fullName evidence="2">CamS family sex pheromone protein</fullName>
    </submittedName>
</protein>
<feature type="chain" id="PRO_5027096339" evidence="1">
    <location>
        <begin position="24"/>
        <end position="407"/>
    </location>
</feature>
<comment type="caution">
    <text evidence="2">The sequence shown here is derived from an EMBL/GenBank/DDBJ whole genome shotgun (WGS) entry which is preliminary data.</text>
</comment>
<dbReference type="Pfam" id="PF07537">
    <property type="entry name" value="CamS"/>
    <property type="match status" value="1"/>
</dbReference>
<gene>
    <name evidence="2" type="ORF">GMD78_08495</name>
</gene>
<dbReference type="CDD" id="cd13441">
    <property type="entry name" value="CamS_repeat_1"/>
    <property type="match status" value="1"/>
</dbReference>
<evidence type="ECO:0000313" key="2">
    <source>
        <dbReference type="EMBL" id="MUK88428.1"/>
    </source>
</evidence>
<dbReference type="Gene3D" id="3.10.570.10">
    <property type="entry name" value="sex pheromone staph- cam373 precursor domain"/>
    <property type="match status" value="1"/>
</dbReference>
<keyword evidence="3" id="KW-1185">Reference proteome</keyword>
<keyword evidence="1" id="KW-0732">Signal</keyword>
<evidence type="ECO:0000256" key="1">
    <source>
        <dbReference type="SAM" id="SignalP"/>
    </source>
</evidence>
<feature type="signal peptide" evidence="1">
    <location>
        <begin position="1"/>
        <end position="23"/>
    </location>
</feature>
<evidence type="ECO:0000313" key="3">
    <source>
        <dbReference type="Proteomes" id="UP000469125"/>
    </source>
</evidence>
<dbReference type="InterPro" id="IPR011426">
    <property type="entry name" value="CamS"/>
</dbReference>
<dbReference type="Proteomes" id="UP000469125">
    <property type="component" value="Unassembled WGS sequence"/>
</dbReference>
<dbReference type="CDD" id="cd13440">
    <property type="entry name" value="CamS_repeat_2"/>
    <property type="match status" value="1"/>
</dbReference>
<reference evidence="2 3" key="1">
    <citation type="submission" date="2019-11" db="EMBL/GenBank/DDBJ databases">
        <authorList>
            <person name="Li X."/>
        </authorList>
    </citation>
    <scope>NUCLEOTIDE SEQUENCE [LARGE SCALE GENOMIC DNA]</scope>
    <source>
        <strain evidence="2 3">L9</strain>
    </source>
</reference>
<dbReference type="PIRSF" id="PIRSF012509">
    <property type="entry name" value="CamS"/>
    <property type="match status" value="1"/>
</dbReference>
<sequence length="407" mass="46914">MKKIVILLVSTLLVLASCTPNFNDDDEVLQNDEEQKGQPSIVPSYNLSEENYRMILPYRTSEARGVIVNQLANRLDIDEMEEGLRRHSKEYFDPQKYYFEEGQYLSEDTVYDWLGRDLTKEQLEDQVEAEIQRLKKAQMTVNEEKIRHELTRGLNPPIEDSGDEDELRDNPRYLSHILEQNFLRKKDDNTVELVGISIGLALKSVYRFQTEIGGPDYYEEIPEEEMIKQGQKIAQTVLERIRGMEGLESVPVMIALYREEAHGSSTPGNFVAKTLVSESGRTIDDWTNIDEEHVLFPSNEAEKKYFDDAQIVKSFGEDIAQFFPNYVGVIGEGFYVNEELQRLTLEVPIEFYGKGEILGFAQYAYGLVKEMFPDYYDLEVKITSSYGVEGVIYREAGQNDPTVHIFH</sequence>
<accession>A0A6N8FM80</accession>
<dbReference type="PROSITE" id="PS51257">
    <property type="entry name" value="PROKAR_LIPOPROTEIN"/>
    <property type="match status" value="1"/>
</dbReference>
<organism evidence="2 3">
    <name type="scientific">Ornithinibacillus caprae</name>
    <dbReference type="NCBI Taxonomy" id="2678566"/>
    <lineage>
        <taxon>Bacteria</taxon>
        <taxon>Bacillati</taxon>
        <taxon>Bacillota</taxon>
        <taxon>Bacilli</taxon>
        <taxon>Bacillales</taxon>
        <taxon>Bacillaceae</taxon>
        <taxon>Ornithinibacillus</taxon>
    </lineage>
</organism>